<dbReference type="EMBL" id="CP036339">
    <property type="protein sequence ID" value="QDT74047.1"/>
    <property type="molecule type" value="Genomic_DNA"/>
</dbReference>
<keyword evidence="2" id="KW-1185">Reference proteome</keyword>
<proteinExistence type="predicted"/>
<name>A0A517U084_9BACT</name>
<dbReference type="Proteomes" id="UP000317909">
    <property type="component" value="Chromosome"/>
</dbReference>
<dbReference type="KEGG" id="llh:I41_32410"/>
<gene>
    <name evidence="1" type="ORF">I41_32410</name>
</gene>
<evidence type="ECO:0000313" key="1">
    <source>
        <dbReference type="EMBL" id="QDT74047.1"/>
    </source>
</evidence>
<accession>A0A517U084</accession>
<protein>
    <submittedName>
        <fullName evidence="1">Uncharacterized protein</fullName>
    </submittedName>
</protein>
<sequence>MVEQEKIERVGLDAADALRAAAELLTDASVPFERRIEAYRRCIARHAMLSAKFLHLGNRYILSMSLEGQRESAIGE</sequence>
<reference evidence="1 2" key="1">
    <citation type="submission" date="2019-02" db="EMBL/GenBank/DDBJ databases">
        <title>Deep-cultivation of Planctomycetes and their phenomic and genomic characterization uncovers novel biology.</title>
        <authorList>
            <person name="Wiegand S."/>
            <person name="Jogler M."/>
            <person name="Boedeker C."/>
            <person name="Pinto D."/>
            <person name="Vollmers J."/>
            <person name="Rivas-Marin E."/>
            <person name="Kohn T."/>
            <person name="Peeters S.H."/>
            <person name="Heuer A."/>
            <person name="Rast P."/>
            <person name="Oberbeckmann S."/>
            <person name="Bunk B."/>
            <person name="Jeske O."/>
            <person name="Meyerdierks A."/>
            <person name="Storesund J.E."/>
            <person name="Kallscheuer N."/>
            <person name="Luecker S."/>
            <person name="Lage O.M."/>
            <person name="Pohl T."/>
            <person name="Merkel B.J."/>
            <person name="Hornburger P."/>
            <person name="Mueller R.-W."/>
            <person name="Bruemmer F."/>
            <person name="Labrenz M."/>
            <person name="Spormann A.M."/>
            <person name="Op den Camp H."/>
            <person name="Overmann J."/>
            <person name="Amann R."/>
            <person name="Jetten M.S.M."/>
            <person name="Mascher T."/>
            <person name="Medema M.H."/>
            <person name="Devos D.P."/>
            <person name="Kaster A.-K."/>
            <person name="Ovreas L."/>
            <person name="Rohde M."/>
            <person name="Galperin M.Y."/>
            <person name="Jogler C."/>
        </authorList>
    </citation>
    <scope>NUCLEOTIDE SEQUENCE [LARGE SCALE GENOMIC DNA]</scope>
    <source>
        <strain evidence="1 2">I41</strain>
    </source>
</reference>
<dbReference type="AlphaFoldDB" id="A0A517U084"/>
<evidence type="ECO:0000313" key="2">
    <source>
        <dbReference type="Proteomes" id="UP000317909"/>
    </source>
</evidence>
<organism evidence="1 2">
    <name type="scientific">Lacipirellula limnantheis</name>
    <dbReference type="NCBI Taxonomy" id="2528024"/>
    <lineage>
        <taxon>Bacteria</taxon>
        <taxon>Pseudomonadati</taxon>
        <taxon>Planctomycetota</taxon>
        <taxon>Planctomycetia</taxon>
        <taxon>Pirellulales</taxon>
        <taxon>Lacipirellulaceae</taxon>
        <taxon>Lacipirellula</taxon>
    </lineage>
</organism>